<name>A0A401TSC7_CHIPU</name>
<keyword evidence="3" id="KW-1185">Reference proteome</keyword>
<dbReference type="EMBL" id="BEZZ01162851">
    <property type="protein sequence ID" value="GCC45571.1"/>
    <property type="molecule type" value="Genomic_DNA"/>
</dbReference>
<evidence type="ECO:0000313" key="3">
    <source>
        <dbReference type="Proteomes" id="UP000287033"/>
    </source>
</evidence>
<feature type="non-terminal residue" evidence="2">
    <location>
        <position position="66"/>
    </location>
</feature>
<reference evidence="2 3" key="1">
    <citation type="journal article" date="2018" name="Nat. Ecol. Evol.">
        <title>Shark genomes provide insights into elasmobranch evolution and the origin of vertebrates.</title>
        <authorList>
            <person name="Hara Y"/>
            <person name="Yamaguchi K"/>
            <person name="Onimaru K"/>
            <person name="Kadota M"/>
            <person name="Koyanagi M"/>
            <person name="Keeley SD"/>
            <person name="Tatsumi K"/>
            <person name="Tanaka K"/>
            <person name="Motone F"/>
            <person name="Kageyama Y"/>
            <person name="Nozu R"/>
            <person name="Adachi N"/>
            <person name="Nishimura O"/>
            <person name="Nakagawa R"/>
            <person name="Tanegashima C"/>
            <person name="Kiyatake I"/>
            <person name="Matsumoto R"/>
            <person name="Murakumo K"/>
            <person name="Nishida K"/>
            <person name="Terakita A"/>
            <person name="Kuratani S"/>
            <person name="Sato K"/>
            <person name="Hyodo S Kuraku.S."/>
        </authorList>
    </citation>
    <scope>NUCLEOTIDE SEQUENCE [LARGE SCALE GENOMIC DNA]</scope>
</reference>
<proteinExistence type="predicted"/>
<gene>
    <name evidence="2" type="ORF">chiPu_0029666</name>
</gene>
<organism evidence="2 3">
    <name type="scientific">Chiloscyllium punctatum</name>
    <name type="common">Brownbanded bambooshark</name>
    <name type="synonym">Hemiscyllium punctatum</name>
    <dbReference type="NCBI Taxonomy" id="137246"/>
    <lineage>
        <taxon>Eukaryota</taxon>
        <taxon>Metazoa</taxon>
        <taxon>Chordata</taxon>
        <taxon>Craniata</taxon>
        <taxon>Vertebrata</taxon>
        <taxon>Chondrichthyes</taxon>
        <taxon>Elasmobranchii</taxon>
        <taxon>Galeomorphii</taxon>
        <taxon>Galeoidea</taxon>
        <taxon>Orectolobiformes</taxon>
        <taxon>Hemiscylliidae</taxon>
        <taxon>Chiloscyllium</taxon>
    </lineage>
</organism>
<protein>
    <submittedName>
        <fullName evidence="2">Uncharacterized protein</fullName>
    </submittedName>
</protein>
<dbReference type="Proteomes" id="UP000287033">
    <property type="component" value="Unassembled WGS sequence"/>
</dbReference>
<dbReference type="AlphaFoldDB" id="A0A401TSC7"/>
<feature type="region of interest" description="Disordered" evidence="1">
    <location>
        <begin position="31"/>
        <end position="66"/>
    </location>
</feature>
<comment type="caution">
    <text evidence="2">The sequence shown here is derived from an EMBL/GenBank/DDBJ whole genome shotgun (WGS) entry which is preliminary data.</text>
</comment>
<sequence length="66" mass="7110">MPTQREVTPGLEGLVPLRDDADRLQAVGDNRSVSQPAHLHLSGGEIPHLAQQHPLTAPLLDKGSDR</sequence>
<accession>A0A401TSC7</accession>
<evidence type="ECO:0000256" key="1">
    <source>
        <dbReference type="SAM" id="MobiDB-lite"/>
    </source>
</evidence>
<evidence type="ECO:0000313" key="2">
    <source>
        <dbReference type="EMBL" id="GCC45571.1"/>
    </source>
</evidence>